<name>A0A543KKR7_9MICO</name>
<proteinExistence type="predicted"/>
<feature type="transmembrane region" description="Helical" evidence="1">
    <location>
        <begin position="71"/>
        <end position="92"/>
    </location>
</feature>
<feature type="transmembrane region" description="Helical" evidence="1">
    <location>
        <begin position="42"/>
        <end position="64"/>
    </location>
</feature>
<keyword evidence="1" id="KW-1133">Transmembrane helix</keyword>
<evidence type="ECO:0000256" key="1">
    <source>
        <dbReference type="SAM" id="Phobius"/>
    </source>
</evidence>
<dbReference type="AlphaFoldDB" id="A0A543KKR7"/>
<dbReference type="EMBL" id="VFPU01000001">
    <property type="protein sequence ID" value="TQM95669.1"/>
    <property type="molecule type" value="Genomic_DNA"/>
</dbReference>
<gene>
    <name evidence="2" type="ORF">FB476_0517</name>
</gene>
<evidence type="ECO:0000313" key="2">
    <source>
        <dbReference type="EMBL" id="TQM95669.1"/>
    </source>
</evidence>
<comment type="caution">
    <text evidence="2">The sequence shown here is derived from an EMBL/GenBank/DDBJ whole genome shotgun (WGS) entry which is preliminary data.</text>
</comment>
<dbReference type="Proteomes" id="UP000315133">
    <property type="component" value="Unassembled WGS sequence"/>
</dbReference>
<keyword evidence="1" id="KW-0472">Membrane</keyword>
<protein>
    <submittedName>
        <fullName evidence="2">Uncharacterized protein</fullName>
    </submittedName>
</protein>
<keyword evidence="3" id="KW-1185">Reference proteome</keyword>
<keyword evidence="1" id="KW-0812">Transmembrane</keyword>
<reference evidence="2 3" key="1">
    <citation type="submission" date="2019-06" db="EMBL/GenBank/DDBJ databases">
        <title>Sequencing the genomes of 1000 actinobacteria strains.</title>
        <authorList>
            <person name="Klenk H.-P."/>
        </authorList>
    </citation>
    <scope>NUCLEOTIDE SEQUENCE [LARGE SCALE GENOMIC DNA]</scope>
    <source>
        <strain evidence="2 3">DSM 12362</strain>
    </source>
</reference>
<evidence type="ECO:0000313" key="3">
    <source>
        <dbReference type="Proteomes" id="UP000315133"/>
    </source>
</evidence>
<sequence length="143" mass="14183">MLHINWRAIAAGLVGGLLAAMVGSYALTTGLVGHPDSYTSSGILWAAGAALAGGVAATALGWGLNARREAGLGGIAAIVSLMGAFGSTAAWASSVSPVLSVWQLVVASVLMLGLSLLALVTVCGTTAAVLKPASLQREREALV</sequence>
<feature type="transmembrane region" description="Helical" evidence="1">
    <location>
        <begin position="104"/>
        <end position="130"/>
    </location>
</feature>
<accession>A0A543KKR7</accession>
<dbReference type="OrthoDB" id="9878099at2"/>
<organism evidence="2 3">
    <name type="scientific">Ornithinimicrobium humiphilum</name>
    <dbReference type="NCBI Taxonomy" id="125288"/>
    <lineage>
        <taxon>Bacteria</taxon>
        <taxon>Bacillati</taxon>
        <taxon>Actinomycetota</taxon>
        <taxon>Actinomycetes</taxon>
        <taxon>Micrococcales</taxon>
        <taxon>Ornithinimicrobiaceae</taxon>
        <taxon>Ornithinimicrobium</taxon>
    </lineage>
</organism>
<dbReference type="RefSeq" id="WP_141817388.1">
    <property type="nucleotide sequence ID" value="NZ_BAAAIL010000003.1"/>
</dbReference>